<keyword evidence="2" id="KW-0472">Membrane</keyword>
<dbReference type="Proteomes" id="UP000224130">
    <property type="component" value="Unassembled WGS sequence"/>
</dbReference>
<feature type="region of interest" description="Disordered" evidence="1">
    <location>
        <begin position="1"/>
        <end position="60"/>
    </location>
</feature>
<evidence type="ECO:0000256" key="1">
    <source>
        <dbReference type="SAM" id="MobiDB-lite"/>
    </source>
</evidence>
<name>A0A2A9ESP9_9MICO</name>
<dbReference type="OrthoDB" id="3628931at2"/>
<evidence type="ECO:0000313" key="5">
    <source>
        <dbReference type="Proteomes" id="UP000224130"/>
    </source>
</evidence>
<dbReference type="RefSeq" id="WP_098462394.1">
    <property type="nucleotide sequence ID" value="NZ_PDJJ01000001.1"/>
</dbReference>
<keyword evidence="2" id="KW-0812">Transmembrane</keyword>
<dbReference type="InterPro" id="IPR026004">
    <property type="entry name" value="Septum_form"/>
</dbReference>
<accession>A0A2A9ESP9</accession>
<feature type="transmembrane region" description="Helical" evidence="2">
    <location>
        <begin position="72"/>
        <end position="95"/>
    </location>
</feature>
<evidence type="ECO:0000259" key="3">
    <source>
        <dbReference type="Pfam" id="PF13845"/>
    </source>
</evidence>
<feature type="domain" description="Septum formation-related" evidence="3">
    <location>
        <begin position="124"/>
        <end position="222"/>
    </location>
</feature>
<keyword evidence="5" id="KW-1185">Reference proteome</keyword>
<sequence length="230" mass="23525">MTERPDEPSFAAPGPTAPEPSAWTVPAPQERVAGARPTVGAHPDPAVHGSRWGAPGGPTAAERAAARRRARWWVAGVLATVVLVVAVAAGVSWLVSSTRERAWEPVTAALSAPAEVNAVQLVLGSCVASAPTASTVTSVEVVPCSVEHRAQVVGRTDSAPDAVWPGVDALARAAARACTPDLLGPQARGTLGDALTLVVWTPTAESWADGDRTGLCLATSSDPLPGDFLE</sequence>
<evidence type="ECO:0000256" key="2">
    <source>
        <dbReference type="SAM" id="Phobius"/>
    </source>
</evidence>
<keyword evidence="2" id="KW-1133">Transmembrane helix</keyword>
<dbReference type="Pfam" id="PF13845">
    <property type="entry name" value="Septum_form"/>
    <property type="match status" value="1"/>
</dbReference>
<reference evidence="4 5" key="1">
    <citation type="submission" date="2017-10" db="EMBL/GenBank/DDBJ databases">
        <title>Sequencing the genomes of 1000 actinobacteria strains.</title>
        <authorList>
            <person name="Klenk H.-P."/>
        </authorList>
    </citation>
    <scope>NUCLEOTIDE SEQUENCE [LARGE SCALE GENOMIC DNA]</scope>
    <source>
        <strain evidence="4 5">DSM 21863</strain>
    </source>
</reference>
<gene>
    <name evidence="4" type="ORF">ATJ88_0426</name>
</gene>
<comment type="caution">
    <text evidence="4">The sequence shown here is derived from an EMBL/GenBank/DDBJ whole genome shotgun (WGS) entry which is preliminary data.</text>
</comment>
<protein>
    <submittedName>
        <fullName evidence="4">Putative regulator of septum formation</fullName>
    </submittedName>
</protein>
<evidence type="ECO:0000313" key="4">
    <source>
        <dbReference type="EMBL" id="PFG41783.1"/>
    </source>
</evidence>
<dbReference type="EMBL" id="PDJJ01000001">
    <property type="protein sequence ID" value="PFG41783.1"/>
    <property type="molecule type" value="Genomic_DNA"/>
</dbReference>
<organism evidence="4 5">
    <name type="scientific">Isoptericola jiangsuensis</name>
    <dbReference type="NCBI Taxonomy" id="548579"/>
    <lineage>
        <taxon>Bacteria</taxon>
        <taxon>Bacillati</taxon>
        <taxon>Actinomycetota</taxon>
        <taxon>Actinomycetes</taxon>
        <taxon>Micrococcales</taxon>
        <taxon>Promicromonosporaceae</taxon>
        <taxon>Isoptericola</taxon>
    </lineage>
</organism>
<dbReference type="AlphaFoldDB" id="A0A2A9ESP9"/>
<proteinExistence type="predicted"/>